<protein>
    <recommendedName>
        <fullName evidence="2">Phage head morphogenesis domain-containing protein</fullName>
    </recommendedName>
</protein>
<sequence length="350" mass="37817">MTETPQVVQIARQGRAHTVEITDQVTLDLAKAWVRAWDALSPEFEAALARLEDAQPGDVIAAAQMARDRRIMQALARAQDTLDDLAATTHAAVSADITPIVLAAADTHYEQLAAQLPEGAPGRLGMGVLDPAAVDEIVARTVDRIEAKTLALPVVTAELMKAELIRGVTVGANPRAVARQIMARTQGQFMGGLARAERIARTEMLDSHRRADQAMAERNANVIAAAVWVATLDSRTCPSCLGMHGTEFPPDAFGPEDHVQGRCTFVYRTKTAAELGFVGVKEPPPTDYKGQRDAWFDNLTEDSQDAILGKGRADFLRAGGDWSALSTRRENPEWRASHVSTPVRDLPATG</sequence>
<name>A0A1V3FZB0_9BACL</name>
<feature type="region of interest" description="Disordered" evidence="1">
    <location>
        <begin position="328"/>
        <end position="350"/>
    </location>
</feature>
<feature type="domain" description="Phage head morphogenesis" evidence="2">
    <location>
        <begin position="161"/>
        <end position="265"/>
    </location>
</feature>
<evidence type="ECO:0000256" key="1">
    <source>
        <dbReference type="SAM" id="MobiDB-lite"/>
    </source>
</evidence>
<evidence type="ECO:0000259" key="2">
    <source>
        <dbReference type="Pfam" id="PF04233"/>
    </source>
</evidence>
<dbReference type="Pfam" id="PF04233">
    <property type="entry name" value="Phage_Mu_F"/>
    <property type="match status" value="1"/>
</dbReference>
<reference evidence="3 4" key="1">
    <citation type="submission" date="2016-11" db="EMBL/GenBank/DDBJ databases">
        <authorList>
            <person name="Jaros S."/>
            <person name="Januszkiewicz K."/>
            <person name="Wedrychowicz H."/>
        </authorList>
    </citation>
    <scope>NUCLEOTIDE SEQUENCE [LARGE SCALE GENOMIC DNA]</scope>
    <source>
        <strain evidence="3 4">Con a/3</strain>
    </source>
</reference>
<comment type="caution">
    <text evidence="3">The sequence shown here is derived from an EMBL/GenBank/DDBJ whole genome shotgun (WGS) entry which is preliminary data.</text>
</comment>
<evidence type="ECO:0000313" key="4">
    <source>
        <dbReference type="Proteomes" id="UP000188597"/>
    </source>
</evidence>
<dbReference type="InterPro" id="IPR006528">
    <property type="entry name" value="Phage_head_morphogenesis_dom"/>
</dbReference>
<accession>A0A1V3FZB0</accession>
<dbReference type="AlphaFoldDB" id="A0A1V3FZB0"/>
<dbReference type="EMBL" id="MQMF01000014">
    <property type="protein sequence ID" value="OOE06992.1"/>
    <property type="molecule type" value="Genomic_DNA"/>
</dbReference>
<dbReference type="RefSeq" id="WP_171978983.1">
    <property type="nucleotide sequence ID" value="NZ_MQMF01000014.1"/>
</dbReference>
<proteinExistence type="predicted"/>
<organism evidence="3 4">
    <name type="scientific">Fictibacillus arsenicus</name>
    <dbReference type="NCBI Taxonomy" id="255247"/>
    <lineage>
        <taxon>Bacteria</taxon>
        <taxon>Bacillati</taxon>
        <taxon>Bacillota</taxon>
        <taxon>Bacilli</taxon>
        <taxon>Bacillales</taxon>
        <taxon>Fictibacillaceae</taxon>
        <taxon>Fictibacillus</taxon>
    </lineage>
</organism>
<dbReference type="Proteomes" id="UP000188597">
    <property type="component" value="Unassembled WGS sequence"/>
</dbReference>
<evidence type="ECO:0000313" key="3">
    <source>
        <dbReference type="EMBL" id="OOE06992.1"/>
    </source>
</evidence>
<gene>
    <name evidence="3" type="ORF">UN64_19615</name>
</gene>